<dbReference type="EMBL" id="FWFT01000002">
    <property type="protein sequence ID" value="SLN30814.1"/>
    <property type="molecule type" value="Genomic_DNA"/>
</dbReference>
<dbReference type="Proteomes" id="UP000193623">
    <property type="component" value="Unassembled WGS sequence"/>
</dbReference>
<name>A0A1Y5S466_9RHOB</name>
<keyword evidence="2" id="KW-1185">Reference proteome</keyword>
<evidence type="ECO:0000313" key="2">
    <source>
        <dbReference type="Proteomes" id="UP000193623"/>
    </source>
</evidence>
<sequence>MTQPDHLIRLEALVASAEFEFFWSDERGGGVSQ</sequence>
<evidence type="ECO:0000313" key="1">
    <source>
        <dbReference type="EMBL" id="SLN30814.1"/>
    </source>
</evidence>
<accession>A0A1Y5S466</accession>
<proteinExistence type="predicted"/>
<protein>
    <submittedName>
        <fullName evidence="1">Uncharacterized protein</fullName>
    </submittedName>
</protein>
<reference evidence="1 2" key="1">
    <citation type="submission" date="2017-03" db="EMBL/GenBank/DDBJ databases">
        <authorList>
            <person name="Afonso C.L."/>
            <person name="Miller P.J."/>
            <person name="Scott M.A."/>
            <person name="Spackman E."/>
            <person name="Goraichik I."/>
            <person name="Dimitrov K.M."/>
            <person name="Suarez D.L."/>
            <person name="Swayne D.E."/>
        </authorList>
    </citation>
    <scope>NUCLEOTIDE SEQUENCE [LARGE SCALE GENOMIC DNA]</scope>
    <source>
        <strain evidence="1 2">CECT 8397</strain>
    </source>
</reference>
<dbReference type="AlphaFoldDB" id="A0A1Y5S466"/>
<organism evidence="1 2">
    <name type="scientific">Pseudooctadecabacter jejudonensis</name>
    <dbReference type="NCBI Taxonomy" id="1391910"/>
    <lineage>
        <taxon>Bacteria</taxon>
        <taxon>Pseudomonadati</taxon>
        <taxon>Pseudomonadota</taxon>
        <taxon>Alphaproteobacteria</taxon>
        <taxon>Rhodobacterales</taxon>
        <taxon>Paracoccaceae</taxon>
        <taxon>Pseudooctadecabacter</taxon>
    </lineage>
</organism>
<gene>
    <name evidence="1" type="ORF">PSJ8397_01405</name>
</gene>